<feature type="region of interest" description="Disordered" evidence="1">
    <location>
        <begin position="37"/>
        <end position="63"/>
    </location>
</feature>
<comment type="caution">
    <text evidence="2">The sequence shown here is derived from an EMBL/GenBank/DDBJ whole genome shotgun (WGS) entry which is preliminary data.</text>
</comment>
<reference evidence="2" key="1">
    <citation type="journal article" date="2019" name="Sci. Rep.">
        <title>Draft genome of Tanacetum cinerariifolium, the natural source of mosquito coil.</title>
        <authorList>
            <person name="Yamashiro T."/>
            <person name="Shiraishi A."/>
            <person name="Satake H."/>
            <person name="Nakayama K."/>
        </authorList>
    </citation>
    <scope>NUCLEOTIDE SEQUENCE</scope>
</reference>
<proteinExistence type="predicted"/>
<gene>
    <name evidence="2" type="ORF">Tci_900790</name>
</gene>
<feature type="non-terminal residue" evidence="2">
    <location>
        <position position="1"/>
    </location>
</feature>
<evidence type="ECO:0000256" key="1">
    <source>
        <dbReference type="SAM" id="MobiDB-lite"/>
    </source>
</evidence>
<feature type="region of interest" description="Disordered" evidence="1">
    <location>
        <begin position="1"/>
        <end position="23"/>
    </location>
</feature>
<accession>A0A699V4J6</accession>
<dbReference type="EMBL" id="BKCJ011388865">
    <property type="protein sequence ID" value="GFD28821.1"/>
    <property type="molecule type" value="Genomic_DNA"/>
</dbReference>
<name>A0A699V4J6_TANCI</name>
<dbReference type="AlphaFoldDB" id="A0A699V4J6"/>
<organism evidence="2">
    <name type="scientific">Tanacetum cinerariifolium</name>
    <name type="common">Dalmatian daisy</name>
    <name type="synonym">Chrysanthemum cinerariifolium</name>
    <dbReference type="NCBI Taxonomy" id="118510"/>
    <lineage>
        <taxon>Eukaryota</taxon>
        <taxon>Viridiplantae</taxon>
        <taxon>Streptophyta</taxon>
        <taxon>Embryophyta</taxon>
        <taxon>Tracheophyta</taxon>
        <taxon>Spermatophyta</taxon>
        <taxon>Magnoliopsida</taxon>
        <taxon>eudicotyledons</taxon>
        <taxon>Gunneridae</taxon>
        <taxon>Pentapetalae</taxon>
        <taxon>asterids</taxon>
        <taxon>campanulids</taxon>
        <taxon>Asterales</taxon>
        <taxon>Asteraceae</taxon>
        <taxon>Asteroideae</taxon>
        <taxon>Anthemideae</taxon>
        <taxon>Anthemidinae</taxon>
        <taxon>Tanacetum</taxon>
    </lineage>
</organism>
<sequence>IAPLHQPVEARSRHRHRPGAAGTRALRLLQTVRLQPAAVRDTGIPGQPHADHTRRRSGRSSLHQLRFTAAAGTGERGEYHAPVLDVLPRGPEKAQADYPAVGLHPRDDGGQSGVFVG</sequence>
<evidence type="ECO:0000313" key="2">
    <source>
        <dbReference type="EMBL" id="GFD28821.1"/>
    </source>
</evidence>
<protein>
    <submittedName>
        <fullName evidence="2">Uncharacterized protein</fullName>
    </submittedName>
</protein>
<feature type="region of interest" description="Disordered" evidence="1">
    <location>
        <begin position="95"/>
        <end position="117"/>
    </location>
</feature>